<organism evidence="14 15">
    <name type="scientific">Ilumatobacter coccineus (strain NBRC 103263 / KCTC 29153 / YM16-304)</name>
    <dbReference type="NCBI Taxonomy" id="1313172"/>
    <lineage>
        <taxon>Bacteria</taxon>
        <taxon>Bacillati</taxon>
        <taxon>Actinomycetota</taxon>
        <taxon>Acidimicrobiia</taxon>
        <taxon>Acidimicrobiales</taxon>
        <taxon>Ilumatobacteraceae</taxon>
        <taxon>Ilumatobacter</taxon>
    </lineage>
</organism>
<keyword evidence="15" id="KW-1185">Reference proteome</keyword>
<evidence type="ECO:0000256" key="2">
    <source>
        <dbReference type="ARBA" id="ARBA00009137"/>
    </source>
</evidence>
<dbReference type="PANTHER" id="PTHR32024">
    <property type="entry name" value="TRK SYSTEM POTASSIUM UPTAKE PROTEIN TRKG-RELATED"/>
    <property type="match status" value="1"/>
</dbReference>
<dbReference type="EMBL" id="AP012057">
    <property type="protein sequence ID" value="BAN00708.1"/>
    <property type="molecule type" value="Genomic_DNA"/>
</dbReference>
<reference evidence="14 15" key="1">
    <citation type="journal article" date="2013" name="Int. J. Syst. Evol. Microbiol.">
        <title>Ilumatobacter nonamiense sp. nov. and Ilumatobacter coccineum sp. nov., isolated from seashore sand.</title>
        <authorList>
            <person name="Matsumoto A."/>
            <person name="Kasai H."/>
            <person name="Matsuo Y."/>
            <person name="Shizuri Y."/>
            <person name="Ichikawa N."/>
            <person name="Fujita N."/>
            <person name="Omura S."/>
            <person name="Takahashi Y."/>
        </authorList>
    </citation>
    <scope>NUCLEOTIDE SEQUENCE [LARGE SCALE GENOMIC DNA]</scope>
    <source>
        <strain evidence="15">NBRC 103263 / KCTC 29153 / YM16-304</strain>
    </source>
</reference>
<protein>
    <submittedName>
        <fullName evidence="14">Trk system potassium uptake protein TrkH</fullName>
    </submittedName>
</protein>
<evidence type="ECO:0000256" key="7">
    <source>
        <dbReference type="ARBA" id="ARBA00022692"/>
    </source>
</evidence>
<evidence type="ECO:0000256" key="4">
    <source>
        <dbReference type="ARBA" id="ARBA00022475"/>
    </source>
</evidence>
<proteinExistence type="inferred from homology"/>
<feature type="transmembrane region" description="Helical" evidence="13">
    <location>
        <begin position="342"/>
        <end position="363"/>
    </location>
</feature>
<keyword evidence="7 13" id="KW-0812">Transmembrane</keyword>
<feature type="binding site" evidence="12">
    <location>
        <position position="325"/>
    </location>
    <ligand>
        <name>K(+)</name>
        <dbReference type="ChEBI" id="CHEBI:29103"/>
    </ligand>
</feature>
<dbReference type="PIRSF" id="PIRSF006247">
    <property type="entry name" value="TrkH"/>
    <property type="match status" value="1"/>
</dbReference>
<dbReference type="Pfam" id="PF02386">
    <property type="entry name" value="TrkH"/>
    <property type="match status" value="1"/>
</dbReference>
<feature type="binding site" evidence="12">
    <location>
        <position position="441"/>
    </location>
    <ligand>
        <name>K(+)</name>
        <dbReference type="ChEBI" id="CHEBI:29103"/>
    </ligand>
</feature>
<feature type="binding site" evidence="12">
    <location>
        <position position="231"/>
    </location>
    <ligand>
        <name>K(+)</name>
        <dbReference type="ChEBI" id="CHEBI:29103"/>
    </ligand>
</feature>
<keyword evidence="10" id="KW-0406">Ion transport</keyword>
<gene>
    <name evidence="14" type="primary">trkH</name>
    <name evidence="14" type="ORF">YM304_03940</name>
</gene>
<feature type="binding site" evidence="12">
    <location>
        <position position="324"/>
    </location>
    <ligand>
        <name>K(+)</name>
        <dbReference type="ChEBI" id="CHEBI:29103"/>
    </ligand>
</feature>
<comment type="similarity">
    <text evidence="2">Belongs to the TrkH potassium transport family.</text>
</comment>
<feature type="transmembrane region" description="Helical" evidence="13">
    <location>
        <begin position="79"/>
        <end position="102"/>
    </location>
</feature>
<keyword evidence="6" id="KW-0633">Potassium transport</keyword>
<evidence type="ECO:0000256" key="8">
    <source>
        <dbReference type="ARBA" id="ARBA00022958"/>
    </source>
</evidence>
<accession>A0A6C7E7Y9</accession>
<keyword evidence="3" id="KW-0813">Transport</keyword>
<evidence type="ECO:0000256" key="6">
    <source>
        <dbReference type="ARBA" id="ARBA00022538"/>
    </source>
</evidence>
<dbReference type="GO" id="GO:0005886">
    <property type="term" value="C:plasma membrane"/>
    <property type="evidence" value="ECO:0007669"/>
    <property type="project" value="UniProtKB-SubCell"/>
</dbReference>
<keyword evidence="9 13" id="KW-1133">Transmembrane helix</keyword>
<evidence type="ECO:0000256" key="11">
    <source>
        <dbReference type="ARBA" id="ARBA00023136"/>
    </source>
</evidence>
<feature type="transmembrane region" description="Helical" evidence="13">
    <location>
        <begin position="147"/>
        <end position="174"/>
    </location>
</feature>
<dbReference type="GO" id="GO:0015379">
    <property type="term" value="F:potassium:chloride symporter activity"/>
    <property type="evidence" value="ECO:0007669"/>
    <property type="project" value="InterPro"/>
</dbReference>
<evidence type="ECO:0000256" key="10">
    <source>
        <dbReference type="ARBA" id="ARBA00023065"/>
    </source>
</evidence>
<feature type="binding site" evidence="12">
    <location>
        <position position="123"/>
    </location>
    <ligand>
        <name>K(+)</name>
        <dbReference type="ChEBI" id="CHEBI:29103"/>
    </ligand>
</feature>
<evidence type="ECO:0000256" key="13">
    <source>
        <dbReference type="SAM" id="Phobius"/>
    </source>
</evidence>
<dbReference type="Proteomes" id="UP000011863">
    <property type="component" value="Chromosome"/>
</dbReference>
<keyword evidence="4" id="KW-1003">Cell membrane</keyword>
<feature type="transmembrane region" description="Helical" evidence="13">
    <location>
        <begin position="247"/>
        <end position="269"/>
    </location>
</feature>
<dbReference type="PANTHER" id="PTHR32024:SF2">
    <property type="entry name" value="TRK SYSTEM POTASSIUM UPTAKE PROTEIN TRKG-RELATED"/>
    <property type="match status" value="1"/>
</dbReference>
<feature type="binding site" evidence="12">
    <location>
        <position position="442"/>
    </location>
    <ligand>
        <name>K(+)</name>
        <dbReference type="ChEBI" id="CHEBI:29103"/>
    </ligand>
</feature>
<keyword evidence="12" id="KW-0479">Metal-binding</keyword>
<keyword evidence="5" id="KW-0997">Cell inner membrane</keyword>
<feature type="transmembrane region" description="Helical" evidence="13">
    <location>
        <begin position="281"/>
        <end position="299"/>
    </location>
</feature>
<evidence type="ECO:0000256" key="3">
    <source>
        <dbReference type="ARBA" id="ARBA00022448"/>
    </source>
</evidence>
<feature type="transmembrane region" description="Helical" evidence="13">
    <location>
        <begin position="403"/>
        <end position="423"/>
    </location>
</feature>
<feature type="transmembrane region" description="Helical" evidence="13">
    <location>
        <begin position="49"/>
        <end position="67"/>
    </location>
</feature>
<evidence type="ECO:0000256" key="1">
    <source>
        <dbReference type="ARBA" id="ARBA00004429"/>
    </source>
</evidence>
<evidence type="ECO:0000313" key="15">
    <source>
        <dbReference type="Proteomes" id="UP000011863"/>
    </source>
</evidence>
<evidence type="ECO:0000256" key="12">
    <source>
        <dbReference type="PIRSR" id="PIRSR006247-1"/>
    </source>
</evidence>
<dbReference type="AlphaFoldDB" id="A0A6C7E7Y9"/>
<feature type="transmembrane region" description="Helical" evidence="13">
    <location>
        <begin position="464"/>
        <end position="489"/>
    </location>
</feature>
<name>A0A6C7E7Y9_ILUCY</name>
<dbReference type="InterPro" id="IPR004772">
    <property type="entry name" value="TrkH"/>
</dbReference>
<evidence type="ECO:0000313" key="14">
    <source>
        <dbReference type="EMBL" id="BAN00708.1"/>
    </source>
</evidence>
<feature type="binding site" evidence="12">
    <location>
        <position position="122"/>
    </location>
    <ligand>
        <name>K(+)</name>
        <dbReference type="ChEBI" id="CHEBI:29103"/>
    </ligand>
</feature>
<keyword evidence="11 13" id="KW-0472">Membrane</keyword>
<dbReference type="KEGG" id="aym:YM304_03940"/>
<sequence>MLGRRGERLLREDRRPTLTGHIVGLSTAVVGLGIFLAGLVDVVDGGPDIVVLLVTGLVMAIVGAVAWRSTITPKQIRVLDVFTAVTVTWVVIAVLGAIPYVLTGHFGRVDDALFESISGFTTTGATVTSDIEATSKGLLFWRSTTQWMGGMGVIVLVVAVLPTVGSGGMNLLEAEAPGPTGERLTPRVRETARRLWAVYLGFTAVLAALYCLAGMSIYDGVSHSFTTVSTGGFSPYQASMGHFESDVIQWLAIFGMFFAGGSFTLYWRAIRRNPKPLLMSTEFRVYALFALAITLWAFVTSGNGGGQSAGFRDSLFTTLSTVTTTGYVTTEYGLWSETAQSLLLIALPIGAMAGSTAGGIKIVRVMAVASFAHREALKHLHPKLVRPIRVGSGMLSDDVAGKVVGFLLLTLVIFGGGSFFIAATGPDLITAFSASATALGNVGPGLGDLDHTGDFTAIPSLGRAIAMVQMLLGRLEIYPVILALSVVTLRAPRLGRAVRNNN</sequence>
<comment type="subcellular location">
    <subcellularLocation>
        <location evidence="1">Cell inner membrane</location>
        <topology evidence="1">Multi-pass membrane protein</topology>
    </subcellularLocation>
</comment>
<keyword evidence="8 12" id="KW-0630">Potassium</keyword>
<feature type="transmembrane region" description="Helical" evidence="13">
    <location>
        <begin position="21"/>
        <end position="43"/>
    </location>
</feature>
<dbReference type="GO" id="GO:0046872">
    <property type="term" value="F:metal ion binding"/>
    <property type="evidence" value="ECO:0007669"/>
    <property type="project" value="UniProtKB-KW"/>
</dbReference>
<feature type="transmembrane region" description="Helical" evidence="13">
    <location>
        <begin position="195"/>
        <end position="218"/>
    </location>
</feature>
<dbReference type="InterPro" id="IPR003445">
    <property type="entry name" value="Cat_transpt"/>
</dbReference>
<evidence type="ECO:0000256" key="9">
    <source>
        <dbReference type="ARBA" id="ARBA00022989"/>
    </source>
</evidence>
<evidence type="ECO:0000256" key="5">
    <source>
        <dbReference type="ARBA" id="ARBA00022519"/>
    </source>
</evidence>